<dbReference type="Proteomes" id="UP000070444">
    <property type="component" value="Unassembled WGS sequence"/>
</dbReference>
<gene>
    <name evidence="1" type="ORF">CONCODRAFT_76943</name>
</gene>
<dbReference type="InterPro" id="IPR014752">
    <property type="entry name" value="Arrestin-like_C"/>
</dbReference>
<dbReference type="Gene3D" id="2.60.40.640">
    <property type="match status" value="1"/>
</dbReference>
<reference evidence="1 2" key="1">
    <citation type="journal article" date="2015" name="Genome Biol. Evol.">
        <title>Phylogenomic analyses indicate that early fungi evolved digesting cell walls of algal ancestors of land plants.</title>
        <authorList>
            <person name="Chang Y."/>
            <person name="Wang S."/>
            <person name="Sekimoto S."/>
            <person name="Aerts A.L."/>
            <person name="Choi C."/>
            <person name="Clum A."/>
            <person name="LaButti K.M."/>
            <person name="Lindquist E.A."/>
            <person name="Yee Ngan C."/>
            <person name="Ohm R.A."/>
            <person name="Salamov A.A."/>
            <person name="Grigoriev I.V."/>
            <person name="Spatafora J.W."/>
            <person name="Berbee M.L."/>
        </authorList>
    </citation>
    <scope>NUCLEOTIDE SEQUENCE [LARGE SCALE GENOMIC DNA]</scope>
    <source>
        <strain evidence="1 2">NRRL 28638</strain>
    </source>
</reference>
<evidence type="ECO:0008006" key="3">
    <source>
        <dbReference type="Google" id="ProtNLM"/>
    </source>
</evidence>
<organism evidence="1 2">
    <name type="scientific">Conidiobolus coronatus (strain ATCC 28846 / CBS 209.66 / NRRL 28638)</name>
    <name type="common">Delacroixia coronata</name>
    <dbReference type="NCBI Taxonomy" id="796925"/>
    <lineage>
        <taxon>Eukaryota</taxon>
        <taxon>Fungi</taxon>
        <taxon>Fungi incertae sedis</taxon>
        <taxon>Zoopagomycota</taxon>
        <taxon>Entomophthoromycotina</taxon>
        <taxon>Entomophthoromycetes</taxon>
        <taxon>Entomophthorales</taxon>
        <taxon>Ancylistaceae</taxon>
        <taxon>Conidiobolus</taxon>
    </lineage>
</organism>
<protein>
    <recommendedName>
        <fullName evidence="3">Arrestin-like N-terminal domain-containing protein</fullName>
    </recommendedName>
</protein>
<sequence length="353" mass="39690">MFKDLKQMVSSLSQNDVKVNIELLSSDIVVPRMSEEFEQFSVQGNLTINSSITKRVKNISIQFNGNLDNHKDGVFEHQKSAIFHNQLELISGPIEISVGSSVFGFELALPRTLPSSVNSKVFKLKYTLTAHIIFKDNSKITRELFVKVYNAHLSPHREIHQYHYENSGTVLDLLDWEIQFPSRLFNLGDNASFIFNLKPKKGVIASIVTAKLLQKTLIYPNSTDLSSNTENEEIRSINQVISQDSFYIANKYLDSSIEFNLPISGKAPINGKSLAIPTMDTQYFAISHRIHIQLDYTELKTYDTKICNLVIPIGIASDLGKLGGNELLPNYDSFALNSTCLPARELPPVYSNV</sequence>
<evidence type="ECO:0000313" key="1">
    <source>
        <dbReference type="EMBL" id="KXN74317.1"/>
    </source>
</evidence>
<accession>A0A137PH38</accession>
<proteinExistence type="predicted"/>
<dbReference type="OrthoDB" id="2333384at2759"/>
<evidence type="ECO:0000313" key="2">
    <source>
        <dbReference type="Proteomes" id="UP000070444"/>
    </source>
</evidence>
<name>A0A137PH38_CONC2</name>
<dbReference type="EMBL" id="KQ964425">
    <property type="protein sequence ID" value="KXN74317.1"/>
    <property type="molecule type" value="Genomic_DNA"/>
</dbReference>
<dbReference type="AlphaFoldDB" id="A0A137PH38"/>
<keyword evidence="2" id="KW-1185">Reference proteome</keyword>